<accession>A0AAD2JGZ0</accession>
<evidence type="ECO:0000256" key="3">
    <source>
        <dbReference type="SAM" id="SignalP"/>
    </source>
</evidence>
<dbReference type="InterPro" id="IPR006843">
    <property type="entry name" value="PAP/fibrillin_dom"/>
</dbReference>
<feature type="domain" description="Plastid lipid-associated protein/fibrillin conserved" evidence="4">
    <location>
        <begin position="100"/>
        <end position="235"/>
    </location>
</feature>
<keyword evidence="2" id="KW-0934">Plastid</keyword>
<dbReference type="Proteomes" id="UP001295423">
    <property type="component" value="Unassembled WGS sequence"/>
</dbReference>
<dbReference type="PANTHER" id="PTHR31906">
    <property type="entry name" value="PLASTID-LIPID-ASSOCIATED PROTEIN 4, CHLOROPLASTIC-RELATED"/>
    <property type="match status" value="1"/>
</dbReference>
<reference evidence="5" key="1">
    <citation type="submission" date="2023-08" db="EMBL/GenBank/DDBJ databases">
        <authorList>
            <person name="Audoor S."/>
            <person name="Bilcke G."/>
        </authorList>
    </citation>
    <scope>NUCLEOTIDE SEQUENCE</scope>
</reference>
<keyword evidence="6" id="KW-1185">Reference proteome</keyword>
<evidence type="ECO:0000313" key="6">
    <source>
        <dbReference type="Proteomes" id="UP001295423"/>
    </source>
</evidence>
<comment type="subcellular location">
    <subcellularLocation>
        <location evidence="1">Plastid</location>
    </subcellularLocation>
</comment>
<feature type="signal peptide" evidence="3">
    <location>
        <begin position="1"/>
        <end position="20"/>
    </location>
</feature>
<evidence type="ECO:0000256" key="2">
    <source>
        <dbReference type="ARBA" id="ARBA00022640"/>
    </source>
</evidence>
<dbReference type="AlphaFoldDB" id="A0AAD2JGZ0"/>
<organism evidence="5 6">
    <name type="scientific">Cylindrotheca closterium</name>
    <dbReference type="NCBI Taxonomy" id="2856"/>
    <lineage>
        <taxon>Eukaryota</taxon>
        <taxon>Sar</taxon>
        <taxon>Stramenopiles</taxon>
        <taxon>Ochrophyta</taxon>
        <taxon>Bacillariophyta</taxon>
        <taxon>Bacillariophyceae</taxon>
        <taxon>Bacillariophycidae</taxon>
        <taxon>Bacillariales</taxon>
        <taxon>Bacillariaceae</taxon>
        <taxon>Cylindrotheca</taxon>
    </lineage>
</organism>
<feature type="chain" id="PRO_5042011206" description="Plastid lipid-associated protein/fibrillin conserved domain-containing protein" evidence="3">
    <location>
        <begin position="21"/>
        <end position="285"/>
    </location>
</feature>
<comment type="caution">
    <text evidence="5">The sequence shown here is derived from an EMBL/GenBank/DDBJ whole genome shotgun (WGS) entry which is preliminary data.</text>
</comment>
<dbReference type="InterPro" id="IPR039633">
    <property type="entry name" value="PAP"/>
</dbReference>
<evidence type="ECO:0000256" key="1">
    <source>
        <dbReference type="ARBA" id="ARBA00004474"/>
    </source>
</evidence>
<dbReference type="Pfam" id="PF04755">
    <property type="entry name" value="PAP_fibrillin"/>
    <property type="match status" value="1"/>
</dbReference>
<evidence type="ECO:0000259" key="4">
    <source>
        <dbReference type="Pfam" id="PF04755"/>
    </source>
</evidence>
<protein>
    <recommendedName>
        <fullName evidence="4">Plastid lipid-associated protein/fibrillin conserved domain-containing protein</fullName>
    </recommendedName>
</protein>
<proteinExistence type="predicted"/>
<name>A0AAD2JGZ0_9STRA</name>
<dbReference type="EMBL" id="CAKOGP040001747">
    <property type="protein sequence ID" value="CAJ1948469.1"/>
    <property type="molecule type" value="Genomic_DNA"/>
</dbReference>
<evidence type="ECO:0000313" key="5">
    <source>
        <dbReference type="EMBL" id="CAJ1948469.1"/>
    </source>
</evidence>
<gene>
    <name evidence="5" type="ORF">CYCCA115_LOCUS11632</name>
</gene>
<keyword evidence="3" id="KW-0732">Signal</keyword>
<dbReference type="GO" id="GO:0009536">
    <property type="term" value="C:plastid"/>
    <property type="evidence" value="ECO:0007669"/>
    <property type="project" value="UniProtKB-SubCell"/>
</dbReference>
<sequence>MKYPHCLFLLAAAFLCSADAFTQSFSHCRGRHTTSIVTTSSMFLSDIPSDVDDSMEEEPAVSTTEIEGDVVTVESEDVETDWGTLVSDVLDLIPSTLGEVSETARAEINEVLYKLEALNPTDEPAKSSLLNGEWELKYSGGYVSEGALASPTRQIALFLYSGGYSPGIFALSLARKLPAGLVSVGDLKINIFDQQPRVQASVDLSLPFAGESSVQVKAALKTESDIRLRETYESAEVMGNTIEIPEMLQYSRELYVTYLDEDLLVVRDGSGIPELLVRPNKVSTM</sequence>